<gene>
    <name evidence="8" type="ORF">GALL_102220</name>
</gene>
<dbReference type="Pfam" id="PF00892">
    <property type="entry name" value="EamA"/>
    <property type="match status" value="2"/>
</dbReference>
<feature type="transmembrane region" description="Helical" evidence="6">
    <location>
        <begin position="124"/>
        <end position="142"/>
    </location>
</feature>
<dbReference type="InterPro" id="IPR000620">
    <property type="entry name" value="EamA_dom"/>
</dbReference>
<comment type="subcellular location">
    <subcellularLocation>
        <location evidence="1">Cell membrane</location>
        <topology evidence="1">Multi-pass membrane protein</topology>
    </subcellularLocation>
</comment>
<feature type="domain" description="EamA" evidence="7">
    <location>
        <begin position="6"/>
        <end position="140"/>
    </location>
</feature>
<protein>
    <submittedName>
        <fullName evidence="8">Putative DMT superfamily transporter inner membrane protein</fullName>
    </submittedName>
</protein>
<keyword evidence="3 6" id="KW-0812">Transmembrane</keyword>
<evidence type="ECO:0000313" key="8">
    <source>
        <dbReference type="EMBL" id="OIR07561.1"/>
    </source>
</evidence>
<evidence type="ECO:0000256" key="2">
    <source>
        <dbReference type="ARBA" id="ARBA00022475"/>
    </source>
</evidence>
<dbReference type="PANTHER" id="PTHR32322">
    <property type="entry name" value="INNER MEMBRANE TRANSPORTER"/>
    <property type="match status" value="1"/>
</dbReference>
<accession>A0A1J5SGJ2</accession>
<dbReference type="GO" id="GO:0005886">
    <property type="term" value="C:plasma membrane"/>
    <property type="evidence" value="ECO:0007669"/>
    <property type="project" value="UniProtKB-SubCell"/>
</dbReference>
<feature type="transmembrane region" description="Helical" evidence="6">
    <location>
        <begin position="185"/>
        <end position="205"/>
    </location>
</feature>
<evidence type="ECO:0000256" key="3">
    <source>
        <dbReference type="ARBA" id="ARBA00022692"/>
    </source>
</evidence>
<dbReference type="EMBL" id="MLJW01000036">
    <property type="protein sequence ID" value="OIR07561.1"/>
    <property type="molecule type" value="Genomic_DNA"/>
</dbReference>
<feature type="transmembrane region" description="Helical" evidence="6">
    <location>
        <begin position="96"/>
        <end position="117"/>
    </location>
</feature>
<feature type="domain" description="EamA" evidence="7">
    <location>
        <begin position="154"/>
        <end position="290"/>
    </location>
</feature>
<sequence>MKSNTKAHFAVLATNLLFGINYATVKYITPSHILPFGLNMARVLTALILFWVLFLFKPTNAGIRKKDIPRFLICAASGVTINQLLFIKGLSLTTSIHASLLSLGTPIFITFIAAWLLKEMLTPIKLIGLFLGIGGATILILLKDNTHTGSDIVTGDILILLNAISYAFYMVLVRPLMQTYSPVHVIRWIFTFGTIMMVPFAWHQFAITNWSSFQTNQWLALALVCIGATFFSYLFNIYGISVIGASATGSYIYTQPFFAAVTSMIFLGEGIDAYKIISAILIFGGVYLVNWRKGKS</sequence>
<reference evidence="8" key="1">
    <citation type="submission" date="2016-10" db="EMBL/GenBank/DDBJ databases">
        <title>Sequence of Gallionella enrichment culture.</title>
        <authorList>
            <person name="Poehlein A."/>
            <person name="Muehling M."/>
            <person name="Daniel R."/>
        </authorList>
    </citation>
    <scope>NUCLEOTIDE SEQUENCE</scope>
</reference>
<evidence type="ECO:0000259" key="7">
    <source>
        <dbReference type="Pfam" id="PF00892"/>
    </source>
</evidence>
<name>A0A1J5SGJ2_9ZZZZ</name>
<dbReference type="InterPro" id="IPR050638">
    <property type="entry name" value="AA-Vitamin_Transporters"/>
</dbReference>
<evidence type="ECO:0000256" key="6">
    <source>
        <dbReference type="SAM" id="Phobius"/>
    </source>
</evidence>
<organism evidence="8">
    <name type="scientific">mine drainage metagenome</name>
    <dbReference type="NCBI Taxonomy" id="410659"/>
    <lineage>
        <taxon>unclassified sequences</taxon>
        <taxon>metagenomes</taxon>
        <taxon>ecological metagenomes</taxon>
    </lineage>
</organism>
<dbReference type="PANTHER" id="PTHR32322:SF18">
    <property type="entry name" value="S-ADENOSYLMETHIONINE_S-ADENOSYLHOMOCYSTEINE TRANSPORTER"/>
    <property type="match status" value="1"/>
</dbReference>
<feature type="transmembrane region" description="Helical" evidence="6">
    <location>
        <begin position="217"/>
        <end position="238"/>
    </location>
</feature>
<feature type="transmembrane region" description="Helical" evidence="6">
    <location>
        <begin position="273"/>
        <end position="291"/>
    </location>
</feature>
<comment type="caution">
    <text evidence="8">The sequence shown here is derived from an EMBL/GenBank/DDBJ whole genome shotgun (WGS) entry which is preliminary data.</text>
</comment>
<feature type="transmembrane region" description="Helical" evidence="6">
    <location>
        <begin position="154"/>
        <end position="173"/>
    </location>
</feature>
<keyword evidence="4 6" id="KW-1133">Transmembrane helix</keyword>
<feature type="transmembrane region" description="Helical" evidence="6">
    <location>
        <begin position="68"/>
        <end position="90"/>
    </location>
</feature>
<evidence type="ECO:0000256" key="4">
    <source>
        <dbReference type="ARBA" id="ARBA00022989"/>
    </source>
</evidence>
<dbReference type="SUPFAM" id="SSF103481">
    <property type="entry name" value="Multidrug resistance efflux transporter EmrE"/>
    <property type="match status" value="2"/>
</dbReference>
<feature type="transmembrane region" description="Helical" evidence="6">
    <location>
        <begin position="250"/>
        <end position="267"/>
    </location>
</feature>
<feature type="transmembrane region" description="Helical" evidence="6">
    <location>
        <begin position="33"/>
        <end position="56"/>
    </location>
</feature>
<keyword evidence="2" id="KW-1003">Cell membrane</keyword>
<evidence type="ECO:0000256" key="5">
    <source>
        <dbReference type="ARBA" id="ARBA00023136"/>
    </source>
</evidence>
<dbReference type="AlphaFoldDB" id="A0A1J5SGJ2"/>
<evidence type="ECO:0000256" key="1">
    <source>
        <dbReference type="ARBA" id="ARBA00004651"/>
    </source>
</evidence>
<keyword evidence="5 6" id="KW-0472">Membrane</keyword>
<proteinExistence type="predicted"/>
<dbReference type="InterPro" id="IPR037185">
    <property type="entry name" value="EmrE-like"/>
</dbReference>